<accession>A0A1R1IC57</accession>
<comment type="caution">
    <text evidence="2">The sequence shown here is derived from an EMBL/GenBank/DDBJ whole genome shotgun (WGS) entry which is preliminary data.</text>
</comment>
<evidence type="ECO:0000313" key="2">
    <source>
        <dbReference type="EMBL" id="OMG56275.1"/>
    </source>
</evidence>
<dbReference type="Proteomes" id="UP000187526">
    <property type="component" value="Unassembled WGS sequence"/>
</dbReference>
<feature type="domain" description="PepSY" evidence="1">
    <location>
        <begin position="96"/>
        <end position="144"/>
    </location>
</feature>
<dbReference type="EMBL" id="MTHD01000001">
    <property type="protein sequence ID" value="OMG56275.1"/>
    <property type="molecule type" value="Genomic_DNA"/>
</dbReference>
<dbReference type="Gene3D" id="3.10.450.40">
    <property type="match status" value="3"/>
</dbReference>
<evidence type="ECO:0000313" key="3">
    <source>
        <dbReference type="Proteomes" id="UP000187526"/>
    </source>
</evidence>
<feature type="domain" description="PepSY" evidence="1">
    <location>
        <begin position="174"/>
        <end position="214"/>
    </location>
</feature>
<reference evidence="2 3" key="1">
    <citation type="submission" date="2016-10" db="EMBL/GenBank/DDBJ databases">
        <title>Alkaliphiles isolated from bioreactors.</title>
        <authorList>
            <person name="Salah Z."/>
            <person name="Rout S.P."/>
            <person name="Humphreys P.N."/>
        </authorList>
    </citation>
    <scope>NUCLEOTIDE SEQUENCE [LARGE SCALE GENOMIC DNA]</scope>
    <source>
        <strain evidence="2 3">ZS02</strain>
    </source>
</reference>
<proteinExistence type="predicted"/>
<dbReference type="InterPro" id="IPR025711">
    <property type="entry name" value="PepSY"/>
</dbReference>
<organism evidence="2 3">
    <name type="scientific">Azonexus hydrophilus</name>
    <dbReference type="NCBI Taxonomy" id="418702"/>
    <lineage>
        <taxon>Bacteria</taxon>
        <taxon>Pseudomonadati</taxon>
        <taxon>Pseudomonadota</taxon>
        <taxon>Betaproteobacteria</taxon>
        <taxon>Rhodocyclales</taxon>
        <taxon>Azonexaceae</taxon>
        <taxon>Azonexus</taxon>
    </lineage>
</organism>
<gene>
    <name evidence="2" type="ORF">BJN45_01195</name>
</gene>
<protein>
    <recommendedName>
        <fullName evidence="1">PepSY domain-containing protein</fullName>
    </recommendedName>
</protein>
<feature type="domain" description="PepSY" evidence="1">
    <location>
        <begin position="22"/>
        <end position="76"/>
    </location>
</feature>
<name>A0A1R1IC57_9RHOO</name>
<keyword evidence="3" id="KW-1185">Reference proteome</keyword>
<dbReference type="STRING" id="418702.BJN45_01195"/>
<dbReference type="Pfam" id="PF03413">
    <property type="entry name" value="PepSY"/>
    <property type="match status" value="3"/>
</dbReference>
<dbReference type="AlphaFoldDB" id="A0A1R1IC57"/>
<evidence type="ECO:0000259" key="1">
    <source>
        <dbReference type="Pfam" id="PF03413"/>
    </source>
</evidence>
<sequence>MAGAEEQYAIRRAVEAGQLKPLSEILGKVQAAHPGKVLDVDLERDASGRRVYEITILKGNGQRAKVLADAVSGAELQHAAGPETPRVPMARVLRSLLARYPGNVLELELKQTVNNRLIYEIQVILQDGRLREFVIDAHSGELIGGEGHRQEVLKRLKPLPEILDLLPARYRGVFQEIELEYDQDGRYFYEIEVRLTDGRVFELDVDAISGKILNGEEIER</sequence>